<dbReference type="Proteomes" id="UP000239724">
    <property type="component" value="Unassembled WGS sequence"/>
</dbReference>
<sequence length="235" mass="24541">MEWQRRAAIGGTQQAVDDLQRALPAITAVATLGQRTAASLHVARRDVVEHQGAVLEVAPGQCGLDRGLALQQPVERGIKFGITDRAEAKRFAEAGGRRGGRQRPGRGELGDGIEDAADQHSQNEIAAAVAVGAEDALEANFTCRTQRSGDMAVRQAAGDGEGVVLGGDDGATLEHAAQALDMGGRPAGEVAQRAFTHLAARAVALAQQDGGRGVPVRDGFDIHRCMGIDPAARYK</sequence>
<reference evidence="2 3" key="1">
    <citation type="journal article" date="2018" name="Arch. Microbiol.">
        <title>New insights into the metabolic potential of the phototrophic purple bacterium Rhodopila globiformis DSM 161(T) from its draft genome sequence and evidence for a vanadium-dependent nitrogenase.</title>
        <authorList>
            <person name="Imhoff J.F."/>
            <person name="Rahn T."/>
            <person name="Kunzel S."/>
            <person name="Neulinger S.C."/>
        </authorList>
    </citation>
    <scope>NUCLEOTIDE SEQUENCE [LARGE SCALE GENOMIC DNA]</scope>
    <source>
        <strain evidence="2 3">DSM 161</strain>
    </source>
</reference>
<gene>
    <name evidence="2" type="ORF">CCS01_12485</name>
</gene>
<proteinExistence type="predicted"/>
<feature type="region of interest" description="Disordered" evidence="1">
    <location>
        <begin position="91"/>
        <end position="114"/>
    </location>
</feature>
<evidence type="ECO:0000313" key="3">
    <source>
        <dbReference type="Proteomes" id="UP000239724"/>
    </source>
</evidence>
<protein>
    <submittedName>
        <fullName evidence="2">Uncharacterized protein</fullName>
    </submittedName>
</protein>
<dbReference type="AlphaFoldDB" id="A0A2S6NHK5"/>
<comment type="caution">
    <text evidence="2">The sequence shown here is derived from an EMBL/GenBank/DDBJ whole genome shotgun (WGS) entry which is preliminary data.</text>
</comment>
<dbReference type="EMBL" id="NHRY01000129">
    <property type="protein sequence ID" value="PPQ34108.1"/>
    <property type="molecule type" value="Genomic_DNA"/>
</dbReference>
<accession>A0A2S6NHK5</accession>
<keyword evidence="3" id="KW-1185">Reference proteome</keyword>
<name>A0A2S6NHK5_RHOGL</name>
<evidence type="ECO:0000313" key="2">
    <source>
        <dbReference type="EMBL" id="PPQ34108.1"/>
    </source>
</evidence>
<organism evidence="2 3">
    <name type="scientific">Rhodopila globiformis</name>
    <name type="common">Rhodopseudomonas globiformis</name>
    <dbReference type="NCBI Taxonomy" id="1071"/>
    <lineage>
        <taxon>Bacteria</taxon>
        <taxon>Pseudomonadati</taxon>
        <taxon>Pseudomonadota</taxon>
        <taxon>Alphaproteobacteria</taxon>
        <taxon>Acetobacterales</taxon>
        <taxon>Acetobacteraceae</taxon>
        <taxon>Rhodopila</taxon>
    </lineage>
</organism>
<evidence type="ECO:0000256" key="1">
    <source>
        <dbReference type="SAM" id="MobiDB-lite"/>
    </source>
</evidence>